<keyword evidence="2 5" id="KW-0812">Transmembrane</keyword>
<comment type="subcellular location">
    <subcellularLocation>
        <location evidence="1">Membrane</location>
        <topology evidence="1">Multi-pass membrane protein</topology>
    </subcellularLocation>
</comment>
<organism evidence="6 7">
    <name type="scientific">Faecalicatena faecalis</name>
    <dbReference type="NCBI Taxonomy" id="2726362"/>
    <lineage>
        <taxon>Bacteria</taxon>
        <taxon>Bacillati</taxon>
        <taxon>Bacillota</taxon>
        <taxon>Clostridia</taxon>
        <taxon>Lachnospirales</taxon>
        <taxon>Lachnospiraceae</taxon>
        <taxon>Faecalicatena</taxon>
    </lineage>
</organism>
<dbReference type="NCBIfam" id="TIGR01593">
    <property type="entry name" value="holin_tox_secr"/>
    <property type="match status" value="1"/>
</dbReference>
<feature type="transmembrane region" description="Helical" evidence="5">
    <location>
        <begin position="73"/>
        <end position="90"/>
    </location>
</feature>
<name>A0ABS6D283_9FIRM</name>
<dbReference type="RefSeq" id="WP_216240736.1">
    <property type="nucleotide sequence ID" value="NZ_JABACJ020000005.1"/>
</dbReference>
<sequence>MTTHNFSEALVDKYNAIAGVIVAGLTAIFGIYWYIFAAYLVLNIADWLTGWYKSRRRGEESSKVGIKGAAKKLGYWVIILVAFMISYVFTHLGTDLLGVDLSFLSMIGWFTLAMLLVNEARSILENLVECGYNVPEFLIKGLAVAQKLLNKRIGTEDEEDTADAEE</sequence>
<evidence type="ECO:0000313" key="7">
    <source>
        <dbReference type="Proteomes" id="UP000723714"/>
    </source>
</evidence>
<reference evidence="6 7" key="1">
    <citation type="submission" date="2021-06" db="EMBL/GenBank/DDBJ databases">
        <title>Faecalicatena sp. nov. isolated from porcine feces.</title>
        <authorList>
            <person name="Oh B.S."/>
            <person name="Lee J.H."/>
        </authorList>
    </citation>
    <scope>NUCLEOTIDE SEQUENCE [LARGE SCALE GENOMIC DNA]</scope>
    <source>
        <strain evidence="6 7">AGMB00832</strain>
    </source>
</reference>
<dbReference type="InterPro" id="IPR006480">
    <property type="entry name" value="Phage_holin_4_1"/>
</dbReference>
<evidence type="ECO:0000256" key="3">
    <source>
        <dbReference type="ARBA" id="ARBA00022989"/>
    </source>
</evidence>
<protein>
    <submittedName>
        <fullName evidence="6">Phage holin family protein</fullName>
    </submittedName>
</protein>
<dbReference type="EMBL" id="JABACJ020000005">
    <property type="protein sequence ID" value="MBU3875698.1"/>
    <property type="molecule type" value="Genomic_DNA"/>
</dbReference>
<evidence type="ECO:0000256" key="4">
    <source>
        <dbReference type="ARBA" id="ARBA00023136"/>
    </source>
</evidence>
<feature type="transmembrane region" description="Helical" evidence="5">
    <location>
        <begin position="96"/>
        <end position="117"/>
    </location>
</feature>
<accession>A0ABS6D283</accession>
<feature type="transmembrane region" description="Helical" evidence="5">
    <location>
        <begin position="31"/>
        <end position="52"/>
    </location>
</feature>
<keyword evidence="7" id="KW-1185">Reference proteome</keyword>
<evidence type="ECO:0000313" key="6">
    <source>
        <dbReference type="EMBL" id="MBU3875698.1"/>
    </source>
</evidence>
<evidence type="ECO:0000256" key="5">
    <source>
        <dbReference type="SAM" id="Phobius"/>
    </source>
</evidence>
<proteinExistence type="predicted"/>
<keyword evidence="3 5" id="KW-1133">Transmembrane helix</keyword>
<evidence type="ECO:0000256" key="2">
    <source>
        <dbReference type="ARBA" id="ARBA00022692"/>
    </source>
</evidence>
<gene>
    <name evidence="6" type="ORF">HGO97_007730</name>
</gene>
<dbReference type="Pfam" id="PF05105">
    <property type="entry name" value="Phage_holin_4_1"/>
    <property type="match status" value="1"/>
</dbReference>
<keyword evidence="4 5" id="KW-0472">Membrane</keyword>
<dbReference type="Proteomes" id="UP000723714">
    <property type="component" value="Unassembled WGS sequence"/>
</dbReference>
<comment type="caution">
    <text evidence="6">The sequence shown here is derived from an EMBL/GenBank/DDBJ whole genome shotgun (WGS) entry which is preliminary data.</text>
</comment>
<evidence type="ECO:0000256" key="1">
    <source>
        <dbReference type="ARBA" id="ARBA00004141"/>
    </source>
</evidence>